<reference evidence="1 2" key="1">
    <citation type="submission" date="2019-05" db="EMBL/GenBank/DDBJ databases">
        <title>OXA-830, a novel chromosomally encoded expanded-spectrum class D beta-lactamase in Aeromonas simiae.</title>
        <authorList>
            <person name="Zhou W."/>
            <person name="Chen Q."/>
        </authorList>
    </citation>
    <scope>NUCLEOTIDE SEQUENCE [LARGE SCALE GENOMIC DNA]</scope>
    <source>
        <strain evidence="1 2">A6</strain>
    </source>
</reference>
<dbReference type="Pfam" id="PF04299">
    <property type="entry name" value="FMN_bind_2"/>
    <property type="match status" value="1"/>
</dbReference>
<proteinExistence type="predicted"/>
<dbReference type="KEGG" id="asim:FE240_18380"/>
<dbReference type="RefSeq" id="WP_042045844.1">
    <property type="nucleotide sequence ID" value="NZ_CDBY01000035.1"/>
</dbReference>
<dbReference type="PANTHER" id="PTHR35802:SF1">
    <property type="entry name" value="PROTEASE SYNTHASE AND SPORULATION PROTEIN PAI 2"/>
    <property type="match status" value="1"/>
</dbReference>
<dbReference type="EMBL" id="CP040449">
    <property type="protein sequence ID" value="QFI56472.1"/>
    <property type="molecule type" value="Genomic_DNA"/>
</dbReference>
<evidence type="ECO:0000313" key="2">
    <source>
        <dbReference type="Proteomes" id="UP000594034"/>
    </source>
</evidence>
<dbReference type="PANTHER" id="PTHR35802">
    <property type="entry name" value="PROTEASE SYNTHASE AND SPORULATION PROTEIN PAI 2"/>
    <property type="match status" value="1"/>
</dbReference>
<dbReference type="Gene3D" id="2.30.110.10">
    <property type="entry name" value="Electron Transport, Fmn-binding Protein, Chain A"/>
    <property type="match status" value="1"/>
</dbReference>
<dbReference type="AlphaFoldDB" id="A0A5J6WZH1"/>
<organism evidence="1 2">
    <name type="scientific">Aeromonas simiae</name>
    <dbReference type="NCBI Taxonomy" id="218936"/>
    <lineage>
        <taxon>Bacteria</taxon>
        <taxon>Pseudomonadati</taxon>
        <taxon>Pseudomonadota</taxon>
        <taxon>Gammaproteobacteria</taxon>
        <taxon>Aeromonadales</taxon>
        <taxon>Aeromonadaceae</taxon>
        <taxon>Aeromonas</taxon>
    </lineage>
</organism>
<name>A0A5J6WZH1_9GAMM</name>
<gene>
    <name evidence="1" type="ORF">FE240_18380</name>
</gene>
<dbReference type="InterPro" id="IPR012349">
    <property type="entry name" value="Split_barrel_FMN-bd"/>
</dbReference>
<keyword evidence="2" id="KW-1185">Reference proteome</keyword>
<dbReference type="Proteomes" id="UP000594034">
    <property type="component" value="Chromosome"/>
</dbReference>
<sequence>MYLPPHFAAERASLITLIQTHPLGALIRRHEDTLDADHLPFLIEERGDTLHLLAHVARANLLWQQADGSPVLVIFRGAEGYVSPNWYPGKAEHHRAVPTWNYAVAHAHGRLRVHDDARFVQRLLARLTREHEAAMPRPWRMGDAPRDYLAQMLAAVVGIEVEVERLEGKFKLSQNRDTADRAGVVTGLATQNNAALAQAVAASKKP</sequence>
<dbReference type="InterPro" id="IPR007396">
    <property type="entry name" value="TR_PAI2-type"/>
</dbReference>
<dbReference type="PIRSF" id="PIRSF010372">
    <property type="entry name" value="PaiB"/>
    <property type="match status" value="1"/>
</dbReference>
<accession>A0A5J6WZH1</accession>
<dbReference type="SUPFAM" id="SSF50475">
    <property type="entry name" value="FMN-binding split barrel"/>
    <property type="match status" value="1"/>
</dbReference>
<evidence type="ECO:0000313" key="1">
    <source>
        <dbReference type="EMBL" id="QFI56472.1"/>
    </source>
</evidence>
<protein>
    <submittedName>
        <fullName evidence="1">FMN-binding negative transcriptional regulator</fullName>
    </submittedName>
</protein>
<dbReference type="OrthoDB" id="9794948at2"/>